<name>A0AAX6MSU0_9PEZI</name>
<proteinExistence type="predicted"/>
<sequence length="276" mass="32197">MHKTLWLEGIMDLQTAYAALAAAFTDQSRVYRLLPSEGAIVKNGTSPARFIFFSSFPVEIRDMIWGLSLPPDERELWFLQESDTFANRFPVFWTKFPAIMHACREARIFCQKRLQFDYLPDLTCAVPSRPFRPDLDMCVLAPGATLPLGLAAQLQYIALDGQASTSNQRLFVNALPYLKSLQTLYLIFITRVPMGIRRRMRKLRQLTDTAPYERHGESTATYWRENLADLVKERLDKWDDDVKAVFWDDEKQMLKLNIETDYYIRYFQPVPPSTWF</sequence>
<dbReference type="EMBL" id="JBANMG010000003">
    <property type="protein sequence ID" value="KAK6955467.1"/>
    <property type="molecule type" value="Genomic_DNA"/>
</dbReference>
<evidence type="ECO:0000313" key="2">
    <source>
        <dbReference type="EMBL" id="KAK6955467.1"/>
    </source>
</evidence>
<gene>
    <name evidence="2" type="ORF">Daesc_003106</name>
</gene>
<organism evidence="2 3">
    <name type="scientific">Daldinia eschscholtzii</name>
    <dbReference type="NCBI Taxonomy" id="292717"/>
    <lineage>
        <taxon>Eukaryota</taxon>
        <taxon>Fungi</taxon>
        <taxon>Dikarya</taxon>
        <taxon>Ascomycota</taxon>
        <taxon>Pezizomycotina</taxon>
        <taxon>Sordariomycetes</taxon>
        <taxon>Xylariomycetidae</taxon>
        <taxon>Xylariales</taxon>
        <taxon>Hypoxylaceae</taxon>
        <taxon>Daldinia</taxon>
    </lineage>
</organism>
<keyword evidence="3" id="KW-1185">Reference proteome</keyword>
<dbReference type="InterPro" id="IPR045518">
    <property type="entry name" value="2EXR"/>
</dbReference>
<comment type="caution">
    <text evidence="2">The sequence shown here is derived from an EMBL/GenBank/DDBJ whole genome shotgun (WGS) entry which is preliminary data.</text>
</comment>
<reference evidence="2 3" key="1">
    <citation type="journal article" date="2024" name="Front Chem Biol">
        <title>Unveiling the potential of Daldinia eschscholtzii MFLUCC 19-0629 through bioactivity and bioinformatics studies for enhanced sustainable agriculture production.</title>
        <authorList>
            <person name="Brooks S."/>
            <person name="Weaver J.A."/>
            <person name="Klomchit A."/>
            <person name="Alharthi S.A."/>
            <person name="Onlamun T."/>
            <person name="Nurani R."/>
            <person name="Vong T.K."/>
            <person name="Alberti F."/>
            <person name="Greco C."/>
        </authorList>
    </citation>
    <scope>NUCLEOTIDE SEQUENCE [LARGE SCALE GENOMIC DNA]</scope>
    <source>
        <strain evidence="2">MFLUCC 19-0629</strain>
    </source>
</reference>
<accession>A0AAX6MSU0</accession>
<dbReference type="Proteomes" id="UP001369815">
    <property type="component" value="Unassembled WGS sequence"/>
</dbReference>
<protein>
    <recommendedName>
        <fullName evidence="1">2EXR domain-containing protein</fullName>
    </recommendedName>
</protein>
<dbReference type="AlphaFoldDB" id="A0AAX6MSU0"/>
<evidence type="ECO:0000259" key="1">
    <source>
        <dbReference type="Pfam" id="PF20150"/>
    </source>
</evidence>
<dbReference type="Pfam" id="PF20150">
    <property type="entry name" value="2EXR"/>
    <property type="match status" value="1"/>
</dbReference>
<evidence type="ECO:0000313" key="3">
    <source>
        <dbReference type="Proteomes" id="UP001369815"/>
    </source>
</evidence>
<feature type="domain" description="2EXR" evidence="1">
    <location>
        <begin position="50"/>
        <end position="137"/>
    </location>
</feature>